<dbReference type="InterPro" id="IPR011174">
    <property type="entry name" value="ERM"/>
</dbReference>
<sequence>MHQMNAKSREEKIAEQQQRKNLQLEKAFFASRRIPKNELEECQEKLQDMMERQEASKKMEAAERAKLEKENPINFKFRVKLYSGVSLISKELNTILCECESLVNSRPNTITSDTNHDPLALTPSVFLQDLQHSGILDVAEIEFIINLIGKKSLDFVFFASHVHINQCILALSMVDCEMYMRCCKLDTIDVQQLEIAARDRAEKKQQKYEESLHTISEEIEKNQQNLNNAQNMIRHLVEELH</sequence>
<name>A0ABQ9GZ50_9NEOP</name>
<proteinExistence type="predicted"/>
<comment type="caution">
    <text evidence="2">The sequence shown here is derived from an EMBL/GenBank/DDBJ whole genome shotgun (WGS) entry which is preliminary data.</text>
</comment>
<evidence type="ECO:0000256" key="1">
    <source>
        <dbReference type="SAM" id="Coils"/>
    </source>
</evidence>
<organism evidence="2 3">
    <name type="scientific">Dryococelus australis</name>
    <dbReference type="NCBI Taxonomy" id="614101"/>
    <lineage>
        <taxon>Eukaryota</taxon>
        <taxon>Metazoa</taxon>
        <taxon>Ecdysozoa</taxon>
        <taxon>Arthropoda</taxon>
        <taxon>Hexapoda</taxon>
        <taxon>Insecta</taxon>
        <taxon>Pterygota</taxon>
        <taxon>Neoptera</taxon>
        <taxon>Polyneoptera</taxon>
        <taxon>Phasmatodea</taxon>
        <taxon>Verophasmatodea</taxon>
        <taxon>Anareolatae</taxon>
        <taxon>Phasmatidae</taxon>
        <taxon>Eurycanthinae</taxon>
        <taxon>Dryococelus</taxon>
    </lineage>
</organism>
<accession>A0ABQ9GZ50</accession>
<feature type="coiled-coil region" evidence="1">
    <location>
        <begin position="198"/>
        <end position="239"/>
    </location>
</feature>
<feature type="coiled-coil region" evidence="1">
    <location>
        <begin position="5"/>
        <end position="70"/>
    </location>
</feature>
<gene>
    <name evidence="2" type="ORF">PR048_021743</name>
</gene>
<evidence type="ECO:0000313" key="3">
    <source>
        <dbReference type="Proteomes" id="UP001159363"/>
    </source>
</evidence>
<keyword evidence="1" id="KW-0175">Coiled coil</keyword>
<evidence type="ECO:0000313" key="2">
    <source>
        <dbReference type="EMBL" id="KAJ8877289.1"/>
    </source>
</evidence>
<reference evidence="2 3" key="1">
    <citation type="submission" date="2023-02" db="EMBL/GenBank/DDBJ databases">
        <title>LHISI_Scaffold_Assembly.</title>
        <authorList>
            <person name="Stuart O.P."/>
            <person name="Cleave R."/>
            <person name="Magrath M.J.L."/>
            <person name="Mikheyev A.S."/>
        </authorList>
    </citation>
    <scope>NUCLEOTIDE SEQUENCE [LARGE SCALE GENOMIC DNA]</scope>
    <source>
        <strain evidence="2">Daus_M_001</strain>
        <tissue evidence="2">Leg muscle</tissue>
    </source>
</reference>
<protein>
    <submittedName>
        <fullName evidence="2">Uncharacterized protein</fullName>
    </submittedName>
</protein>
<dbReference type="Proteomes" id="UP001159363">
    <property type="component" value="Chromosome 7"/>
</dbReference>
<dbReference type="PANTHER" id="PTHR23281">
    <property type="entry name" value="MERLIN/MOESIN/EZRIN/RADIXIN"/>
    <property type="match status" value="1"/>
</dbReference>
<keyword evidence="3" id="KW-1185">Reference proteome</keyword>
<dbReference type="EMBL" id="JARBHB010000008">
    <property type="protein sequence ID" value="KAJ8877289.1"/>
    <property type="molecule type" value="Genomic_DNA"/>
</dbReference>